<evidence type="ECO:0000256" key="1">
    <source>
        <dbReference type="ARBA" id="ARBA00007381"/>
    </source>
</evidence>
<keyword evidence="2" id="KW-0547">Nucleotide-binding</keyword>
<reference evidence="5" key="1">
    <citation type="journal article" date="2016" name="Fish Shellfish Immunol.">
        <title>Hsp70 gene expansions in the scallop (Patinopecten yessoensis) genome and their expression regulation after exposure to the toxic dinoflagellate Alexandrium catenella.</title>
        <authorList>
            <person name="Cheng J."/>
            <person name="Xun X."/>
            <person name="Kong Y."/>
            <person name="Wang S."/>
            <person name="Yang Z."/>
            <person name="Li Y."/>
            <person name="Kong D."/>
            <person name="Wang S."/>
            <person name="Zhang L."/>
            <person name="Hu X."/>
            <person name="Bao Z."/>
        </authorList>
    </citation>
    <scope>NUCLEOTIDE SEQUENCE</scope>
    <source>
        <strain evidence="5">PYE.1405.21.HSPA12</strain>
    </source>
</reference>
<dbReference type="PANTHER" id="PTHR14187">
    <property type="entry name" value="ALPHA KINASE/ELONGATION FACTOR 2 KINASE"/>
    <property type="match status" value="1"/>
</dbReference>
<keyword evidence="3" id="KW-0067">ATP-binding</keyword>
<dbReference type="Pfam" id="PF00012">
    <property type="entry name" value="HSP70"/>
    <property type="match status" value="1"/>
</dbReference>
<dbReference type="InterPro" id="IPR043129">
    <property type="entry name" value="ATPase_NBD"/>
</dbReference>
<evidence type="ECO:0000313" key="5">
    <source>
        <dbReference type="EMBL" id="AOR17332.1"/>
    </source>
</evidence>
<accession>A0A1C9U2V7</accession>
<keyword evidence="5" id="KW-0346">Stress response</keyword>
<dbReference type="OrthoDB" id="6127299at2759"/>
<organism evidence="5">
    <name type="scientific">Mizuhopecten yessoensis</name>
    <name type="common">Japanese scallop</name>
    <name type="synonym">Patinopecten yessoensis</name>
    <dbReference type="NCBI Taxonomy" id="6573"/>
    <lineage>
        <taxon>Eukaryota</taxon>
        <taxon>Metazoa</taxon>
        <taxon>Spiralia</taxon>
        <taxon>Lophotrochozoa</taxon>
        <taxon>Mollusca</taxon>
        <taxon>Bivalvia</taxon>
        <taxon>Autobranchia</taxon>
        <taxon>Pteriomorphia</taxon>
        <taxon>Pectinida</taxon>
        <taxon>Pectinoidea</taxon>
        <taxon>Pectinidae</taxon>
        <taxon>Mizuhopecten</taxon>
    </lineage>
</organism>
<dbReference type="STRING" id="6573.A0A1C9U2V7"/>
<feature type="compositionally biased region" description="Polar residues" evidence="4">
    <location>
        <begin position="1"/>
        <end position="16"/>
    </location>
</feature>
<evidence type="ECO:0000313" key="7">
    <source>
        <dbReference type="Proteomes" id="UP000242188"/>
    </source>
</evidence>
<dbReference type="PANTHER" id="PTHR14187:SF5">
    <property type="entry name" value="HEAT SHOCK 70 KDA PROTEIN 12A"/>
    <property type="match status" value="1"/>
</dbReference>
<dbReference type="Proteomes" id="UP000242188">
    <property type="component" value="Unassembled WGS sequence"/>
</dbReference>
<gene>
    <name evidence="6" type="ORF">KP79_PYT14660</name>
</gene>
<comment type="similarity">
    <text evidence="1">Belongs to the heat shock protein 70 family.</text>
</comment>
<dbReference type="EMBL" id="KX085075">
    <property type="protein sequence ID" value="AOR17332.1"/>
    <property type="molecule type" value="mRNA"/>
</dbReference>
<proteinExistence type="evidence at transcript level"/>
<evidence type="ECO:0000256" key="3">
    <source>
        <dbReference type="ARBA" id="ARBA00022840"/>
    </source>
</evidence>
<dbReference type="Gene3D" id="3.90.640.10">
    <property type="entry name" value="Actin, Chain A, domain 4"/>
    <property type="match status" value="1"/>
</dbReference>
<dbReference type="GO" id="GO:0140662">
    <property type="term" value="F:ATP-dependent protein folding chaperone"/>
    <property type="evidence" value="ECO:0007669"/>
    <property type="project" value="InterPro"/>
</dbReference>
<protein>
    <submittedName>
        <fullName evidence="5 6">Heat shock 70 kDa protein</fullName>
    </submittedName>
</protein>
<name>A0A1C9U2V7_MIZYE</name>
<dbReference type="SUPFAM" id="SSF53067">
    <property type="entry name" value="Actin-like ATPase domain"/>
    <property type="match status" value="2"/>
</dbReference>
<evidence type="ECO:0000313" key="6">
    <source>
        <dbReference type="EMBL" id="OWF55325.1"/>
    </source>
</evidence>
<reference evidence="6 7" key="2">
    <citation type="journal article" date="2017" name="Nat. Ecol. Evol.">
        <title>Scallop genome provides insights into evolution of bilaterian karyotype and development.</title>
        <authorList>
            <person name="Wang S."/>
            <person name="Zhang J."/>
            <person name="Jiao W."/>
            <person name="Li J."/>
            <person name="Xun X."/>
            <person name="Sun Y."/>
            <person name="Guo X."/>
            <person name="Huan P."/>
            <person name="Dong B."/>
            <person name="Zhang L."/>
            <person name="Hu X."/>
            <person name="Sun X."/>
            <person name="Wang J."/>
            <person name="Zhao C."/>
            <person name="Wang Y."/>
            <person name="Wang D."/>
            <person name="Huang X."/>
            <person name="Wang R."/>
            <person name="Lv J."/>
            <person name="Li Y."/>
            <person name="Zhang Z."/>
            <person name="Liu B."/>
            <person name="Lu W."/>
            <person name="Hui Y."/>
            <person name="Liang J."/>
            <person name="Zhou Z."/>
            <person name="Hou R."/>
            <person name="Li X."/>
            <person name="Liu Y."/>
            <person name="Li H."/>
            <person name="Ning X."/>
            <person name="Lin Y."/>
            <person name="Zhao L."/>
            <person name="Xing Q."/>
            <person name="Dou J."/>
            <person name="Li Y."/>
            <person name="Mao J."/>
            <person name="Guo H."/>
            <person name="Dou H."/>
            <person name="Li T."/>
            <person name="Mu C."/>
            <person name="Jiang W."/>
            <person name="Fu Q."/>
            <person name="Fu X."/>
            <person name="Miao Y."/>
            <person name="Liu J."/>
            <person name="Yu Q."/>
            <person name="Li R."/>
            <person name="Liao H."/>
            <person name="Li X."/>
            <person name="Kong Y."/>
            <person name="Jiang Z."/>
            <person name="Chourrout D."/>
            <person name="Li R."/>
            <person name="Bao Z."/>
        </authorList>
    </citation>
    <scope>NUCLEOTIDE SEQUENCE [LARGE SCALE GENOMIC DNA]</scope>
    <source>
        <strain evidence="6 7">PY_sf001</strain>
    </source>
</reference>
<keyword evidence="7" id="KW-1185">Reference proteome</keyword>
<dbReference type="EMBL" id="NEDP02000703">
    <property type="protein sequence ID" value="OWF55325.1"/>
    <property type="molecule type" value="Genomic_DNA"/>
</dbReference>
<feature type="region of interest" description="Disordered" evidence="4">
    <location>
        <begin position="1"/>
        <end position="24"/>
    </location>
</feature>
<evidence type="ECO:0000256" key="2">
    <source>
        <dbReference type="ARBA" id="ARBA00022741"/>
    </source>
</evidence>
<dbReference type="GO" id="GO:0005524">
    <property type="term" value="F:ATP binding"/>
    <property type="evidence" value="ECO:0007669"/>
    <property type="project" value="UniProtKB-KW"/>
</dbReference>
<dbReference type="Gene3D" id="3.30.420.40">
    <property type="match status" value="2"/>
</dbReference>
<dbReference type="CDD" id="cd10229">
    <property type="entry name" value="ASKHA_NBD_HSP70_HSPA12"/>
    <property type="match status" value="1"/>
</dbReference>
<dbReference type="AlphaFoldDB" id="A0A1C9U2V7"/>
<sequence length="635" mass="70344">MGQCLSSPGGNRTSTPGDLVLSSAITDPNITDSRQEHHDQRAQQEPYQNDRFLVVAIDFGTTYTGYAFSFRHEYSRDRLKISTNMWTNSAGLSEKAPTAVLLDKNQQLVSFGYDALRDYADLTEANKQTKFFLFSRFKMSLYTDQNLRANSMLTDIRGKHVPAIVVFSAVITYLRAHALDRIRGIDNQMSLEGKHVHWVVTVPAIWNDKAKQFMRRAAEKAGIEADRLTLALEPEAASLYCRYVPVYNRRAIHQSTEDLTRPGADTPDNFDNFGAGTTYMILDLGGGTVDVTVHIVKENGTLQELHQPSGGYWGGTLVDAEFSNLIIRILGDAVMMRAHIEYPQEMLELMSEFEVKKRVFKSGQTMTVQIKIPACLFDLYTEMHDVSFAEGLAKSEFKDKLSLKRDKLVLTAELFESLFASSLSHIVGHLIALLNSEPVSSVSTILLVGGYSESPIVKDNICRVFPHIRVINPSDASSAVLKGAVLFGHEPFAIASRVCKSTYGIAMQVPFNPDKHSSPTCRVVDGLVDDVFDVHLRVGDTATVGADVVEKFYFIPAGSVYAILDVYMSSNHSPTFVTEPGCTKLGTVTVQTDSVSTDRDVKISVRLVYRGTELSVEAREVNTGKLTKSQVDFLG</sequence>
<evidence type="ECO:0000256" key="4">
    <source>
        <dbReference type="SAM" id="MobiDB-lite"/>
    </source>
</evidence>
<dbReference type="InterPro" id="IPR013126">
    <property type="entry name" value="Hsp_70_fam"/>
</dbReference>